<dbReference type="OrthoDB" id="185373at2759"/>
<dbReference type="PANTHER" id="PTHR47447:SF17">
    <property type="entry name" value="OS12G0638900 PROTEIN"/>
    <property type="match status" value="1"/>
</dbReference>
<keyword evidence="3" id="KW-0472">Membrane</keyword>
<organism evidence="4 5">
    <name type="scientific">Symbiodinium microadriaticum</name>
    <name type="common">Dinoflagellate</name>
    <name type="synonym">Zooxanthella microadriatica</name>
    <dbReference type="NCBI Taxonomy" id="2951"/>
    <lineage>
        <taxon>Eukaryota</taxon>
        <taxon>Sar</taxon>
        <taxon>Alveolata</taxon>
        <taxon>Dinophyceae</taxon>
        <taxon>Suessiales</taxon>
        <taxon>Symbiodiniaceae</taxon>
        <taxon>Symbiodinium</taxon>
    </lineage>
</organism>
<feature type="repeat" description="PPR" evidence="2">
    <location>
        <begin position="275"/>
        <end position="309"/>
    </location>
</feature>
<accession>A0A1Q9DNH4</accession>
<dbReference type="PROSITE" id="PS51375">
    <property type="entry name" value="PPR"/>
    <property type="match status" value="1"/>
</dbReference>
<proteinExistence type="predicted"/>
<dbReference type="Gene3D" id="1.25.40.10">
    <property type="entry name" value="Tetratricopeptide repeat domain"/>
    <property type="match status" value="3"/>
</dbReference>
<keyword evidence="1" id="KW-0677">Repeat</keyword>
<evidence type="ECO:0000256" key="3">
    <source>
        <dbReference type="SAM" id="Phobius"/>
    </source>
</evidence>
<dbReference type="PANTHER" id="PTHR47447">
    <property type="entry name" value="OS03G0856100 PROTEIN"/>
    <property type="match status" value="1"/>
</dbReference>
<comment type="caution">
    <text evidence="4">The sequence shown here is derived from an EMBL/GenBank/DDBJ whole genome shotgun (WGS) entry which is preliminary data.</text>
</comment>
<dbReference type="Pfam" id="PF01535">
    <property type="entry name" value="PPR"/>
    <property type="match status" value="1"/>
</dbReference>
<dbReference type="NCBIfam" id="TIGR00756">
    <property type="entry name" value="PPR"/>
    <property type="match status" value="1"/>
</dbReference>
<evidence type="ECO:0000256" key="1">
    <source>
        <dbReference type="ARBA" id="ARBA00022737"/>
    </source>
</evidence>
<dbReference type="InterPro" id="IPR002885">
    <property type="entry name" value="PPR_rpt"/>
</dbReference>
<evidence type="ECO:0000313" key="4">
    <source>
        <dbReference type="EMBL" id="OLP96715.1"/>
    </source>
</evidence>
<protein>
    <submittedName>
        <fullName evidence="4">Pentatricopeptide repeat-containing protein, mitochondrial</fullName>
    </submittedName>
</protein>
<dbReference type="EMBL" id="LSRX01000457">
    <property type="protein sequence ID" value="OLP96715.1"/>
    <property type="molecule type" value="Genomic_DNA"/>
</dbReference>
<dbReference type="Pfam" id="PF13041">
    <property type="entry name" value="PPR_2"/>
    <property type="match status" value="1"/>
</dbReference>
<sequence length="1127" mass="125398">MRCSLVRKSSFDSNSVKLANLTPKKYTYWISTLARKSQWQEAIALASYLRVASMTQVLDLRSFGAEMLACSRGSLWTASLVLVEQLRAARLQMNAVTWSAVLTSMASARRWQSAFSLLQEVEEQSPHDATIVLYNNMITAMGPRWLQAFEILCRARGRRLQPTVVTLNSLLAACSLGAEWSMCLRLLSATGFGSSDLMSLNTAIAACRNAGRWDIAWLLFTRQAGLQRRSTRKVNAKSIDVVTCNTTASACADGQQWQLVLVLHKHMANRFIKPNTTTFNTMMASCAKARRWHYALDFYRQLQESSCQSDIITFATLLGAAEASSRWQQALRTYFHHLLSTVLNPNVVANNSLLAACAAGQQWEVAMQLACGEDHLRPQDFLTHCILALMLRRGSHWKLMLALMAQEKVGQESAPFFQTLASSVCEQTCHSWTPLRRTRPDAVPTTSLLRLSLPYQIASTKIAANAGTSKPGNLRDMFVSVVQQSSWAGTVWDTCPVDLLESASLPSAEMREALCAADLALATKQKVGSALADLLVRPKRTSRKSIDTCGEGKTALSFADLGFLVNQAYLGSQLSLSLSISVARFRLRPLGGGRAGWALVMHRMISCSIAGPQSLQLDGPKRAKQVEPSPCSPEAREGIPYCTSVMRFHSAVQWLLGVRNTQDPGHGNHALRQEARSVSASRSRSETVSSFAEPCTFREKFLLLDQDEDAEDAAETFRRFAQHAPKLNVSYFVGPCIPSLWFTNVLLLGCTVSLFAATFTFRSCADGSIYPVPPYWIWTICLPAILHQMLTERKALHLVKPCYKKHMEMHSLEPFELFGMPASEFWWTAAQRMTLVLGSLDLFTDTYFAGTMGLGGTALCSEGKTQRVWRAWWDHSIFRSLPVIPLDILISVSWLLMLLQHVIACVAMLRRGSDEERDDGKSAPVLPCSDEKYLYNDDVFFQLSEAAGFASITQISTKIYVCQMRRKVLQQEGYRMMGYGMALSSKYVKRVCLSYLLEDGIQVTLQSWTLAINTHQARERALLPMLSLCVSFLMGMVKLKEMMLYLGIRKLMEDLASKIEREGHDAKDKDIEYFDSSLAAVRRHAICVKISMVLMAGALFTACFTLYAVLSCSGGIRSLAGCIDIPD</sequence>
<dbReference type="AlphaFoldDB" id="A0A1Q9DNH4"/>
<feature type="transmembrane region" description="Helical" evidence="3">
    <location>
        <begin position="1090"/>
        <end position="1110"/>
    </location>
</feature>
<name>A0A1Q9DNH4_SYMMI</name>
<keyword evidence="3" id="KW-0812">Transmembrane</keyword>
<reference evidence="4 5" key="1">
    <citation type="submission" date="2016-02" db="EMBL/GenBank/DDBJ databases">
        <title>Genome analysis of coral dinoflagellate symbionts highlights evolutionary adaptations to a symbiotic lifestyle.</title>
        <authorList>
            <person name="Aranda M."/>
            <person name="Li Y."/>
            <person name="Liew Y.J."/>
            <person name="Baumgarten S."/>
            <person name="Simakov O."/>
            <person name="Wilson M."/>
            <person name="Piel J."/>
            <person name="Ashoor H."/>
            <person name="Bougouffa S."/>
            <person name="Bajic V.B."/>
            <person name="Ryu T."/>
            <person name="Ravasi T."/>
            <person name="Bayer T."/>
            <person name="Micklem G."/>
            <person name="Kim H."/>
            <person name="Bhak J."/>
            <person name="Lajeunesse T.C."/>
            <person name="Voolstra C.R."/>
        </authorList>
    </citation>
    <scope>NUCLEOTIDE SEQUENCE [LARGE SCALE GENOMIC DNA]</scope>
    <source>
        <strain evidence="4 5">CCMP2467</strain>
    </source>
</reference>
<evidence type="ECO:0000313" key="5">
    <source>
        <dbReference type="Proteomes" id="UP000186817"/>
    </source>
</evidence>
<keyword evidence="5" id="KW-1185">Reference proteome</keyword>
<gene>
    <name evidence="4" type="ORF">AK812_SmicGene21003</name>
</gene>
<evidence type="ECO:0000256" key="2">
    <source>
        <dbReference type="PROSITE-ProRule" id="PRU00708"/>
    </source>
</evidence>
<dbReference type="InterPro" id="IPR011990">
    <property type="entry name" value="TPR-like_helical_dom_sf"/>
</dbReference>
<keyword evidence="3" id="KW-1133">Transmembrane helix</keyword>
<dbReference type="Proteomes" id="UP000186817">
    <property type="component" value="Unassembled WGS sequence"/>
</dbReference>